<evidence type="ECO:0000256" key="5">
    <source>
        <dbReference type="ARBA" id="ARBA00022833"/>
    </source>
</evidence>
<protein>
    <recommendedName>
        <fullName evidence="9">C2H2-type domain-containing protein</fullName>
    </recommendedName>
</protein>
<dbReference type="Proteomes" id="UP000697127">
    <property type="component" value="Unassembled WGS sequence"/>
</dbReference>
<dbReference type="EMBL" id="PUHW01000539">
    <property type="protein sequence ID" value="KAG0686397.1"/>
    <property type="molecule type" value="Genomic_DNA"/>
</dbReference>
<proteinExistence type="predicted"/>
<organism evidence="10 11">
    <name type="scientific">Pichia californica</name>
    <dbReference type="NCBI Taxonomy" id="460514"/>
    <lineage>
        <taxon>Eukaryota</taxon>
        <taxon>Fungi</taxon>
        <taxon>Dikarya</taxon>
        <taxon>Ascomycota</taxon>
        <taxon>Saccharomycotina</taxon>
        <taxon>Pichiomycetes</taxon>
        <taxon>Pichiales</taxon>
        <taxon>Pichiaceae</taxon>
        <taxon>Pichia</taxon>
    </lineage>
</organism>
<evidence type="ECO:0000256" key="2">
    <source>
        <dbReference type="ARBA" id="ARBA00022723"/>
    </source>
</evidence>
<evidence type="ECO:0000256" key="7">
    <source>
        <dbReference type="PROSITE-ProRule" id="PRU00042"/>
    </source>
</evidence>
<gene>
    <name evidence="10" type="ORF">C6P40_004208</name>
</gene>
<dbReference type="PANTHER" id="PTHR24388">
    <property type="entry name" value="ZINC FINGER PROTEIN"/>
    <property type="match status" value="1"/>
</dbReference>
<keyword evidence="3" id="KW-0677">Repeat</keyword>
<evidence type="ECO:0000256" key="1">
    <source>
        <dbReference type="ARBA" id="ARBA00004123"/>
    </source>
</evidence>
<keyword evidence="11" id="KW-1185">Reference proteome</keyword>
<dbReference type="InterPro" id="IPR013087">
    <property type="entry name" value="Znf_C2H2_type"/>
</dbReference>
<keyword evidence="2" id="KW-0479">Metal-binding</keyword>
<dbReference type="GO" id="GO:0008270">
    <property type="term" value="F:zinc ion binding"/>
    <property type="evidence" value="ECO:0007669"/>
    <property type="project" value="UniProtKB-KW"/>
</dbReference>
<dbReference type="Gene3D" id="3.30.160.60">
    <property type="entry name" value="Classic Zinc Finger"/>
    <property type="match status" value="1"/>
</dbReference>
<keyword evidence="6" id="KW-0539">Nucleus</keyword>
<keyword evidence="5" id="KW-0862">Zinc</keyword>
<sequence length="518" mass="60675">MCSFIQPTHSTSRTTQEQPYKQKLKEDYLMLKRKPSFYIASSPESLSAPETPFISDNLISLSKNYSYSYQNLNSINSSSILTLNQYNTSSEINIQLGYNKSRHNSEVLYSKISNHLSLNDLAYLSVFKPDKLNFGNEINITREDPQTIIKTNQNYDKLLTLDDPTTLLILDTSTYAKPINQNNYQYKEPYNKNIPNDNIQDVDNHHNLVCNHYHYHHHHDQQYNHQNRHPQNYSHTQYNNTINKEVLNMELDLESDIDLEDNEIDKKKSFKLLSKNAIKKEKETYESVSNPIANFTSDIPNKSYVGSEFINNIPKSFTKESKFKIRNNNINTSIKKINNSIMTNNITTNNIMTNNIITIVNKNNSINKINKENMKKPLVYTKTKFKIIEMKKKHTCTTCNQSFHSSSNLTSHIRCHLEEEKQICCQFCDKKFKRRNDLERHKFTHHLKLKLFCNGFVDGNEWGCGMQYSRRDALIKHWNGRGKKCIHKFKQLRGLPEKMDIKEVRVFALNNITQIQEC</sequence>
<feature type="domain" description="C2H2-type" evidence="9">
    <location>
        <begin position="423"/>
        <end position="445"/>
    </location>
</feature>
<dbReference type="GO" id="GO:0000978">
    <property type="term" value="F:RNA polymerase II cis-regulatory region sequence-specific DNA binding"/>
    <property type="evidence" value="ECO:0007669"/>
    <property type="project" value="TreeGrafter"/>
</dbReference>
<evidence type="ECO:0000256" key="6">
    <source>
        <dbReference type="ARBA" id="ARBA00023242"/>
    </source>
</evidence>
<evidence type="ECO:0000259" key="9">
    <source>
        <dbReference type="PROSITE" id="PS50157"/>
    </source>
</evidence>
<dbReference type="AlphaFoldDB" id="A0A9P6WGA4"/>
<keyword evidence="4 7" id="KW-0863">Zinc-finger</keyword>
<dbReference type="GO" id="GO:0000981">
    <property type="term" value="F:DNA-binding transcription factor activity, RNA polymerase II-specific"/>
    <property type="evidence" value="ECO:0007669"/>
    <property type="project" value="TreeGrafter"/>
</dbReference>
<comment type="subcellular location">
    <subcellularLocation>
        <location evidence="1">Nucleus</location>
    </subcellularLocation>
</comment>
<dbReference type="PANTHER" id="PTHR24388:SF54">
    <property type="entry name" value="PROTEIN ESCARGOT"/>
    <property type="match status" value="1"/>
</dbReference>
<accession>A0A9P6WGA4</accession>
<dbReference type="InterPro" id="IPR036236">
    <property type="entry name" value="Znf_C2H2_sf"/>
</dbReference>
<dbReference type="SUPFAM" id="SSF57667">
    <property type="entry name" value="beta-beta-alpha zinc fingers"/>
    <property type="match status" value="1"/>
</dbReference>
<evidence type="ECO:0000313" key="11">
    <source>
        <dbReference type="Proteomes" id="UP000697127"/>
    </source>
</evidence>
<comment type="caution">
    <text evidence="10">The sequence shown here is derived from an EMBL/GenBank/DDBJ whole genome shotgun (WGS) entry which is preliminary data.</text>
</comment>
<dbReference type="SMART" id="SM00355">
    <property type="entry name" value="ZnF_C2H2"/>
    <property type="match status" value="2"/>
</dbReference>
<evidence type="ECO:0000313" key="10">
    <source>
        <dbReference type="EMBL" id="KAG0686397.1"/>
    </source>
</evidence>
<reference evidence="10" key="1">
    <citation type="submission" date="2020-11" db="EMBL/GenBank/DDBJ databases">
        <title>Kefir isolates.</title>
        <authorList>
            <person name="Marcisauskas S."/>
            <person name="Kim Y."/>
            <person name="Blasche S."/>
        </authorList>
    </citation>
    <scope>NUCLEOTIDE SEQUENCE</scope>
    <source>
        <strain evidence="10">Olga-1</strain>
    </source>
</reference>
<dbReference type="GO" id="GO:0005634">
    <property type="term" value="C:nucleus"/>
    <property type="evidence" value="ECO:0007669"/>
    <property type="project" value="UniProtKB-SubCell"/>
</dbReference>
<feature type="compositionally biased region" description="Polar residues" evidence="8">
    <location>
        <begin position="1"/>
        <end position="19"/>
    </location>
</feature>
<feature type="domain" description="C2H2-type" evidence="9">
    <location>
        <begin position="394"/>
        <end position="421"/>
    </location>
</feature>
<dbReference type="PROSITE" id="PS50157">
    <property type="entry name" value="ZINC_FINGER_C2H2_2"/>
    <property type="match status" value="2"/>
</dbReference>
<evidence type="ECO:0000256" key="8">
    <source>
        <dbReference type="SAM" id="MobiDB-lite"/>
    </source>
</evidence>
<dbReference type="PROSITE" id="PS00028">
    <property type="entry name" value="ZINC_FINGER_C2H2_1"/>
    <property type="match status" value="1"/>
</dbReference>
<evidence type="ECO:0000256" key="4">
    <source>
        <dbReference type="ARBA" id="ARBA00022771"/>
    </source>
</evidence>
<evidence type="ECO:0000256" key="3">
    <source>
        <dbReference type="ARBA" id="ARBA00022737"/>
    </source>
</evidence>
<name>A0A9P6WGA4_9ASCO</name>
<dbReference type="InterPro" id="IPR050527">
    <property type="entry name" value="Snail/Krueppel_Znf"/>
</dbReference>
<feature type="region of interest" description="Disordered" evidence="8">
    <location>
        <begin position="1"/>
        <end position="20"/>
    </location>
</feature>